<feature type="region of interest" description="Disordered" evidence="1">
    <location>
        <begin position="149"/>
        <end position="218"/>
    </location>
</feature>
<proteinExistence type="predicted"/>
<feature type="compositionally biased region" description="Gly residues" evidence="1">
    <location>
        <begin position="209"/>
        <end position="218"/>
    </location>
</feature>
<name>A0A1E3GYU7_9HYPH</name>
<comment type="caution">
    <text evidence="3">The sequence shown here is derived from an EMBL/GenBank/DDBJ whole genome shotgun (WGS) entry which is preliminary data.</text>
</comment>
<dbReference type="Pfam" id="PF10073">
    <property type="entry name" value="GapR_DNA-bd"/>
    <property type="match status" value="1"/>
</dbReference>
<keyword evidence="4" id="KW-1185">Reference proteome</keyword>
<sequence length="218" mass="23719">MGSNSISAVDLRNFIDRIENIREQKTALADDEKLVFAEAKALGFSAPTMRDILKIRTQKPADRQEAESLLDLYMSAMGMATETPLFRHVGLMSVDISARESVVEALKELVPINGELIVKAGGGAVRLWRDQEGTAHAEDFVERPAPQARAAVAAAPRTGKAPPPEASPAQAEEMGRQAARDNQAIITNPFPFGDARRPLWDRGWRVETGGDGMGPEDE</sequence>
<reference evidence="3 4" key="1">
    <citation type="submission" date="2016-07" db="EMBL/GenBank/DDBJ databases">
        <title>Draft Genome Sequence of Methylobrevis pamukkalensis PK2.</title>
        <authorList>
            <person name="Vasilenko O.V."/>
            <person name="Doronina N.V."/>
            <person name="Shmareva M.N."/>
            <person name="Tarlachkov S.V."/>
            <person name="Mustakhimov I."/>
            <person name="Trotsenko Y.A."/>
        </authorList>
    </citation>
    <scope>NUCLEOTIDE SEQUENCE [LARGE SCALE GENOMIC DNA]</scope>
    <source>
        <strain evidence="3 4">PK2</strain>
    </source>
</reference>
<dbReference type="AlphaFoldDB" id="A0A1E3GYU7"/>
<dbReference type="EMBL" id="MCRJ01000103">
    <property type="protein sequence ID" value="ODN69223.1"/>
    <property type="molecule type" value="Genomic_DNA"/>
</dbReference>
<evidence type="ECO:0000313" key="3">
    <source>
        <dbReference type="EMBL" id="ODN69223.1"/>
    </source>
</evidence>
<feature type="domain" description="GapR-like DNA-binding" evidence="2">
    <location>
        <begin position="10"/>
        <end position="78"/>
    </location>
</feature>
<organism evidence="3 4">
    <name type="scientific">Methylobrevis pamukkalensis</name>
    <dbReference type="NCBI Taxonomy" id="1439726"/>
    <lineage>
        <taxon>Bacteria</taxon>
        <taxon>Pseudomonadati</taxon>
        <taxon>Pseudomonadota</taxon>
        <taxon>Alphaproteobacteria</taxon>
        <taxon>Hyphomicrobiales</taxon>
        <taxon>Pleomorphomonadaceae</taxon>
        <taxon>Methylobrevis</taxon>
    </lineage>
</organism>
<dbReference type="GO" id="GO:0003677">
    <property type="term" value="F:DNA binding"/>
    <property type="evidence" value="ECO:0007669"/>
    <property type="project" value="InterPro"/>
</dbReference>
<feature type="compositionally biased region" description="Basic and acidic residues" evidence="1">
    <location>
        <begin position="194"/>
        <end position="205"/>
    </location>
</feature>
<dbReference type="InterPro" id="IPR046367">
    <property type="entry name" value="GapR-like_DNA-bd"/>
</dbReference>
<evidence type="ECO:0000313" key="4">
    <source>
        <dbReference type="Proteomes" id="UP000094622"/>
    </source>
</evidence>
<gene>
    <name evidence="3" type="ORF">A6302_03485</name>
</gene>
<dbReference type="Proteomes" id="UP000094622">
    <property type="component" value="Unassembled WGS sequence"/>
</dbReference>
<accession>A0A1E3GYU7</accession>
<dbReference type="OrthoDB" id="9813793at2"/>
<dbReference type="RefSeq" id="WP_069307818.1">
    <property type="nucleotide sequence ID" value="NZ_MCRJ01000103.1"/>
</dbReference>
<evidence type="ECO:0000259" key="2">
    <source>
        <dbReference type="Pfam" id="PF10073"/>
    </source>
</evidence>
<evidence type="ECO:0000256" key="1">
    <source>
        <dbReference type="SAM" id="MobiDB-lite"/>
    </source>
</evidence>
<protein>
    <recommendedName>
        <fullName evidence="2">GapR-like DNA-binding domain-containing protein</fullName>
    </recommendedName>
</protein>